<evidence type="ECO:0000313" key="1">
    <source>
        <dbReference type="EMBL" id="AAQ66025.1"/>
    </source>
</evidence>
<keyword evidence="2" id="KW-1185">Reference proteome</keyword>
<dbReference type="HOGENOM" id="CLU_1359359_0_0_10"/>
<dbReference type="EMBL" id="AE015924">
    <property type="protein sequence ID" value="AAQ66025.1"/>
    <property type="molecule type" value="Genomic_DNA"/>
</dbReference>
<reference evidence="1 2" key="1">
    <citation type="journal article" date="2003" name="J. Bacteriol.">
        <title>Complete genome sequence of the oral pathogenic bacterium Porphyromonas gingivalis strain W83.</title>
        <authorList>
            <person name="Nelson K."/>
            <person name="Fleishmann R."/>
            <person name="DeBoy R."/>
            <person name="Paulsen I."/>
            <person name="Fouts D."/>
            <person name="Eisen J."/>
            <person name="Daugherty S."/>
            <person name="Dodson R."/>
            <person name="Durkin A."/>
            <person name="Gwinn M."/>
            <person name="Haft D."/>
            <person name="Kolonay J."/>
            <person name="Nelson W."/>
            <person name="White O."/>
            <person name="Mason T."/>
            <person name="Tallon L."/>
            <person name="Gray J."/>
            <person name="Granger D."/>
            <person name="Tettelin H."/>
            <person name="Dong H."/>
            <person name="Galvin J."/>
            <person name="Duncan M."/>
            <person name="Dewhirst F."/>
            <person name="Fraser C."/>
        </authorList>
    </citation>
    <scope>NUCLEOTIDE SEQUENCE [LARGE SCALE GENOMIC DNA]</scope>
    <source>
        <strain evidence="2">ATCC BAA-308 / W83</strain>
    </source>
</reference>
<proteinExistence type="predicted"/>
<protein>
    <submittedName>
        <fullName evidence="1">Uncharacterized protein</fullName>
    </submittedName>
</protein>
<dbReference type="EnsemblBacteria" id="AAQ66025">
    <property type="protein sequence ID" value="AAQ66025"/>
    <property type="gene ID" value="PG_0879"/>
</dbReference>
<dbReference type="KEGG" id="pgi:PG_0879"/>
<gene>
    <name evidence="1" type="ordered locus">PG_0879</name>
</gene>
<dbReference type="AlphaFoldDB" id="Q7MVZ0"/>
<organism evidence="1 2">
    <name type="scientific">Porphyromonas gingivalis (strain ATCC BAA-308 / W83)</name>
    <dbReference type="NCBI Taxonomy" id="242619"/>
    <lineage>
        <taxon>Bacteria</taxon>
        <taxon>Pseudomonadati</taxon>
        <taxon>Bacteroidota</taxon>
        <taxon>Bacteroidia</taxon>
        <taxon>Bacteroidales</taxon>
        <taxon>Porphyromonadaceae</taxon>
        <taxon>Porphyromonas</taxon>
    </lineage>
</organism>
<accession>Q7MVZ0</accession>
<dbReference type="Proteomes" id="UP000000588">
    <property type="component" value="Chromosome"/>
</dbReference>
<name>Q7MVZ0_PORGI</name>
<evidence type="ECO:0000313" key="2">
    <source>
        <dbReference type="Proteomes" id="UP000000588"/>
    </source>
</evidence>
<sequence>MQHAINKNTPRGNRISATNVHLKLMIATLSYQTSTNSFVRDSNYRGKRLKIFKRNRPDHLSDMGSMVLYRLPPHWYCWLLLCTDAVAGWIIGAGGGIGSYGRNVNQTPQRGTQSAYTGSEAMVGGAQVLLPVMSLNVSKGHSLKGSKFPLVEKEVSTGGKFIFHGRKDIFPLVENRRVPNSRLTHNKKNKQKRLLIVQRSH</sequence>
<dbReference type="STRING" id="242619.PG_0879"/>